<evidence type="ECO:0000256" key="3">
    <source>
        <dbReference type="ARBA" id="ARBA00022692"/>
    </source>
</evidence>
<dbReference type="Gene3D" id="3.10.100.10">
    <property type="entry name" value="Mannose-Binding Protein A, subunit A"/>
    <property type="match status" value="1"/>
</dbReference>
<feature type="domain" description="GAIN-B" evidence="11">
    <location>
        <begin position="418"/>
        <end position="602"/>
    </location>
</feature>
<dbReference type="InterPro" id="IPR000203">
    <property type="entry name" value="GPS"/>
</dbReference>
<keyword evidence="14" id="KW-1185">Reference proteome</keyword>
<dbReference type="InterPro" id="IPR046338">
    <property type="entry name" value="GAIN_dom_sf"/>
</dbReference>
<dbReference type="InterPro" id="IPR017981">
    <property type="entry name" value="GPCR_2-like_7TM"/>
</dbReference>
<evidence type="ECO:0000259" key="11">
    <source>
        <dbReference type="PROSITE" id="PS50221"/>
    </source>
</evidence>
<feature type="transmembrane region" description="Helical" evidence="10">
    <location>
        <begin position="827"/>
        <end position="850"/>
    </location>
</feature>
<keyword evidence="8" id="KW-0325">Glycoprotein</keyword>
<dbReference type="Gene3D" id="2.60.220.50">
    <property type="match status" value="1"/>
</dbReference>
<dbReference type="InterPro" id="IPR057244">
    <property type="entry name" value="GAIN_B"/>
</dbReference>
<feature type="transmembrane region" description="Helical" evidence="10">
    <location>
        <begin position="615"/>
        <end position="635"/>
    </location>
</feature>
<dbReference type="GO" id="GO:0007166">
    <property type="term" value="P:cell surface receptor signaling pathway"/>
    <property type="evidence" value="ECO:0007669"/>
    <property type="project" value="InterPro"/>
</dbReference>
<reference evidence="14" key="1">
    <citation type="submission" date="2015-02" db="EMBL/GenBank/DDBJ databases">
        <title>Genome sequencing for Strongylocentrotus purpuratus.</title>
        <authorList>
            <person name="Murali S."/>
            <person name="Liu Y."/>
            <person name="Vee V."/>
            <person name="English A."/>
            <person name="Wang M."/>
            <person name="Skinner E."/>
            <person name="Han Y."/>
            <person name="Muzny D.M."/>
            <person name="Worley K.C."/>
            <person name="Gibbs R.A."/>
        </authorList>
    </citation>
    <scope>NUCLEOTIDE SEQUENCE</scope>
</reference>
<keyword evidence="6 10" id="KW-0472">Membrane</keyword>
<organism evidence="13 14">
    <name type="scientific">Strongylocentrotus purpuratus</name>
    <name type="common">Purple sea urchin</name>
    <dbReference type="NCBI Taxonomy" id="7668"/>
    <lineage>
        <taxon>Eukaryota</taxon>
        <taxon>Metazoa</taxon>
        <taxon>Echinodermata</taxon>
        <taxon>Eleutherozoa</taxon>
        <taxon>Echinozoa</taxon>
        <taxon>Echinoidea</taxon>
        <taxon>Euechinoidea</taxon>
        <taxon>Echinacea</taxon>
        <taxon>Camarodonta</taxon>
        <taxon>Echinidea</taxon>
        <taxon>Strongylocentrotidae</taxon>
        <taxon>Strongylocentrotus</taxon>
    </lineage>
</organism>
<dbReference type="FunFam" id="1.20.1070.10:FF:000058">
    <property type="entry name" value="Adhesion G protein-coupled receptor F5"/>
    <property type="match status" value="1"/>
</dbReference>
<proteinExistence type="inferred from homology"/>
<dbReference type="Gene3D" id="1.20.1070.10">
    <property type="entry name" value="Rhodopsin 7-helix transmembrane proteins"/>
    <property type="match status" value="1"/>
</dbReference>
<dbReference type="InterPro" id="IPR016187">
    <property type="entry name" value="CTDL_fold"/>
</dbReference>
<dbReference type="PROSITE" id="PS00650">
    <property type="entry name" value="G_PROTEIN_RECEP_F2_2"/>
    <property type="match status" value="1"/>
</dbReference>
<keyword evidence="7" id="KW-1015">Disulfide bond</keyword>
<evidence type="ECO:0000256" key="5">
    <source>
        <dbReference type="ARBA" id="ARBA00022989"/>
    </source>
</evidence>
<dbReference type="GO" id="GO:0016020">
    <property type="term" value="C:membrane"/>
    <property type="evidence" value="ECO:0007669"/>
    <property type="project" value="UniProtKB-SubCell"/>
</dbReference>
<evidence type="ECO:0000256" key="1">
    <source>
        <dbReference type="ARBA" id="ARBA00004141"/>
    </source>
</evidence>
<reference evidence="13" key="2">
    <citation type="submission" date="2021-01" db="UniProtKB">
        <authorList>
            <consortium name="EnsemblMetazoa"/>
        </authorList>
    </citation>
    <scope>IDENTIFICATION</scope>
</reference>
<dbReference type="GeneID" id="764122"/>
<protein>
    <submittedName>
        <fullName evidence="13">Uncharacterized protein</fullName>
    </submittedName>
</protein>
<dbReference type="InterPro" id="IPR000832">
    <property type="entry name" value="GPCR_2_secretin-like"/>
</dbReference>
<dbReference type="PANTHER" id="PTHR12011:SF471">
    <property type="entry name" value="G-PROTEIN COUPLED RECEPTORS FAMILY 2 PROFILE 2 DOMAIN-CONTAINING PROTEIN"/>
    <property type="match status" value="1"/>
</dbReference>
<dbReference type="RefSeq" id="XP_011664357.2">
    <property type="nucleotide sequence ID" value="XM_011666055.2"/>
</dbReference>
<accession>A0A7M7HD16</accession>
<evidence type="ECO:0000256" key="6">
    <source>
        <dbReference type="ARBA" id="ARBA00023136"/>
    </source>
</evidence>
<evidence type="ECO:0000313" key="13">
    <source>
        <dbReference type="EnsemblMetazoa" id="XP_011664357"/>
    </source>
</evidence>
<dbReference type="SUPFAM" id="SSF56436">
    <property type="entry name" value="C-type lectin-like"/>
    <property type="match status" value="1"/>
</dbReference>
<comment type="similarity">
    <text evidence="2">Belongs to the G-protein coupled receptor 2 family. Adhesion G-protein coupled receptor (ADGR) subfamily.</text>
</comment>
<sequence>MGNGSISPACFRIKGNSSHLVKQMLQDNSNGRRCVASEDTTMFQCERGQMTCMRHDGGTTLKQDTVEDPMPIRSVTDENTYTYVTCDRLSEKGSILSCRVDKNATRFGSCAKESLTKCHYKSAGNMSRDDKCPQGWSFRRKRCHKHVNDPLTFDQAYTRCRHMEAFLTVYSEGSNDELLPPQWGEWTHWAENKTRENATSECFVTNTSNLKTSCEDSHPFFCYKEVFKFLQCKAAPEALPVEPTEELTTTEMITPTPETTSTTTPTTMPTTTARTTPTTKTTSITTPTTTTTPTARTTPTTQTTSITTPTTKTTPTVRTTPTTKYQHAPVGTSTPEEKLNNARVALKEAKAQIGDFVAQFTDDQGTLDILDEIIDAPPLIGPGPSGNDDTAATMVTDMVEKMDSLVDSLAEIVSGPGKSLTIENDQLVLKVIPICATCSSTSPGPRLEAGINNDSYVVKIPSAAMGDGATAAISVLSSVEDVMSTNMVDDGEETTTGGENRTVVTHEIVSLVATVSVKKWDGSDLQLAADQPFEIIFNNKQSASDTEDSGRSCCYWQPDEVVKGKGAWSTEGCVTKVNRTHTTCQCTHLTSFAVLMQVSKGGAPQSSHVRKIQNYMTYVGCGLSMTCLATMLIVFTIQKLYRSDRNVIHMNLASSLLVSQAVFLFGIDRVEIWQVCKTIGICLHFFLLATFFWMLVEGIYLISKTTSTRNRFLAMPTYIAIGWGGPAVIVGITAGVSFKAYSIEKICWLSNENGGIWAFVGPAIGIVMMNVTLLCQVIRVFLSLKTNMKKAHSDRIWLALRAMLLTLPLLGGTWLFGILSFNSQTIFFSYIFIVLNSLQGVFIFVLYCVMNDEVKKVVERKLSSISGRASNGRSTKSTT</sequence>
<evidence type="ECO:0000256" key="10">
    <source>
        <dbReference type="SAM" id="Phobius"/>
    </source>
</evidence>
<dbReference type="Pfam" id="PF01825">
    <property type="entry name" value="GPS"/>
    <property type="match status" value="1"/>
</dbReference>
<dbReference type="Pfam" id="PF00002">
    <property type="entry name" value="7tm_2"/>
    <property type="match status" value="1"/>
</dbReference>
<evidence type="ECO:0000259" key="12">
    <source>
        <dbReference type="PROSITE" id="PS50261"/>
    </source>
</evidence>
<dbReference type="SMART" id="SM00303">
    <property type="entry name" value="GPS"/>
    <property type="match status" value="1"/>
</dbReference>
<keyword evidence="5 10" id="KW-1133">Transmembrane helix</keyword>
<evidence type="ECO:0000256" key="8">
    <source>
        <dbReference type="ARBA" id="ARBA00023180"/>
    </source>
</evidence>
<feature type="compositionally biased region" description="Low complexity" evidence="9">
    <location>
        <begin position="255"/>
        <end position="323"/>
    </location>
</feature>
<dbReference type="EnsemblMetazoa" id="XM_011666055">
    <property type="protein sequence ID" value="XP_011664357"/>
    <property type="gene ID" value="LOC764122"/>
</dbReference>
<evidence type="ECO:0000256" key="4">
    <source>
        <dbReference type="ARBA" id="ARBA00022729"/>
    </source>
</evidence>
<feature type="transmembrane region" description="Helical" evidence="10">
    <location>
        <begin position="756"/>
        <end position="782"/>
    </location>
</feature>
<dbReference type="PROSITE" id="PS50221">
    <property type="entry name" value="GAIN_B"/>
    <property type="match status" value="1"/>
</dbReference>
<evidence type="ECO:0000256" key="7">
    <source>
        <dbReference type="ARBA" id="ARBA00023157"/>
    </source>
</evidence>
<dbReference type="GO" id="GO:0004930">
    <property type="term" value="F:G protein-coupled receptor activity"/>
    <property type="evidence" value="ECO:0007669"/>
    <property type="project" value="InterPro"/>
</dbReference>
<dbReference type="PANTHER" id="PTHR12011">
    <property type="entry name" value="ADHESION G-PROTEIN COUPLED RECEPTOR"/>
    <property type="match status" value="1"/>
</dbReference>
<dbReference type="AlphaFoldDB" id="A0A7M7HD16"/>
<dbReference type="InterPro" id="IPR017983">
    <property type="entry name" value="GPCR_2_secretin-like_CS"/>
</dbReference>
<evidence type="ECO:0000313" key="14">
    <source>
        <dbReference type="Proteomes" id="UP000007110"/>
    </source>
</evidence>
<keyword evidence="4" id="KW-0732">Signal</keyword>
<dbReference type="PRINTS" id="PR00249">
    <property type="entry name" value="GPCRSECRETIN"/>
</dbReference>
<dbReference type="PROSITE" id="PS50261">
    <property type="entry name" value="G_PROTEIN_RECEP_F2_4"/>
    <property type="match status" value="1"/>
</dbReference>
<dbReference type="KEGG" id="spu:764122"/>
<feature type="transmembrane region" description="Helical" evidence="10">
    <location>
        <begin position="672"/>
        <end position="696"/>
    </location>
</feature>
<feature type="domain" description="G-protein coupled receptors family 2 profile 2" evidence="12">
    <location>
        <begin position="613"/>
        <end position="851"/>
    </location>
</feature>
<name>A0A7M7HD16_STRPU</name>
<feature type="transmembrane region" description="Helical" evidence="10">
    <location>
        <begin position="647"/>
        <end position="666"/>
    </location>
</feature>
<evidence type="ECO:0000256" key="9">
    <source>
        <dbReference type="SAM" id="MobiDB-lite"/>
    </source>
</evidence>
<dbReference type="InterPro" id="IPR016186">
    <property type="entry name" value="C-type_lectin-like/link_sf"/>
</dbReference>
<feature type="transmembrane region" description="Helical" evidence="10">
    <location>
        <begin position="717"/>
        <end position="736"/>
    </location>
</feature>
<evidence type="ECO:0000256" key="2">
    <source>
        <dbReference type="ARBA" id="ARBA00007343"/>
    </source>
</evidence>
<feature type="transmembrane region" description="Helical" evidence="10">
    <location>
        <begin position="802"/>
        <end position="821"/>
    </location>
</feature>
<dbReference type="CDD" id="cd00037">
    <property type="entry name" value="CLECT"/>
    <property type="match status" value="1"/>
</dbReference>
<feature type="region of interest" description="Disordered" evidence="9">
    <location>
        <begin position="255"/>
        <end position="336"/>
    </location>
</feature>
<keyword evidence="3 10" id="KW-0812">Transmembrane</keyword>
<comment type="subcellular location">
    <subcellularLocation>
        <location evidence="1">Membrane</location>
        <topology evidence="1">Multi-pass membrane protein</topology>
    </subcellularLocation>
</comment>
<dbReference type="Proteomes" id="UP000007110">
    <property type="component" value="Unassembled WGS sequence"/>
</dbReference>